<dbReference type="GO" id="GO:0022625">
    <property type="term" value="C:cytosolic large ribosomal subunit"/>
    <property type="evidence" value="ECO:0007669"/>
    <property type="project" value="TreeGrafter"/>
</dbReference>
<accession>A0A7J7JJA7</accession>
<dbReference type="InterPro" id="IPR008991">
    <property type="entry name" value="Translation_prot_SH3-like_sf"/>
</dbReference>
<comment type="caution">
    <text evidence="5">The sequence shown here is derived from an EMBL/GenBank/DDBJ whole genome shotgun (WGS) entry which is preliminary data.</text>
</comment>
<dbReference type="GO" id="GO:0003735">
    <property type="term" value="F:structural constituent of ribosome"/>
    <property type="evidence" value="ECO:0007669"/>
    <property type="project" value="InterPro"/>
</dbReference>
<organism evidence="5 6">
    <name type="scientific">Bugula neritina</name>
    <name type="common">Brown bryozoan</name>
    <name type="synonym">Sertularia neritina</name>
    <dbReference type="NCBI Taxonomy" id="10212"/>
    <lineage>
        <taxon>Eukaryota</taxon>
        <taxon>Metazoa</taxon>
        <taxon>Spiralia</taxon>
        <taxon>Lophotrochozoa</taxon>
        <taxon>Bryozoa</taxon>
        <taxon>Gymnolaemata</taxon>
        <taxon>Cheilostomatida</taxon>
        <taxon>Flustrina</taxon>
        <taxon>Buguloidea</taxon>
        <taxon>Bugulidae</taxon>
        <taxon>Bugula</taxon>
    </lineage>
</organism>
<dbReference type="Proteomes" id="UP000593567">
    <property type="component" value="Unassembled WGS sequence"/>
</dbReference>
<evidence type="ECO:0000256" key="4">
    <source>
        <dbReference type="SAM" id="Phobius"/>
    </source>
</evidence>
<name>A0A7J7JJA7_BUGNE</name>
<gene>
    <name evidence="5" type="ORF">EB796_015972</name>
</gene>
<comment type="similarity">
    <text evidence="1">Belongs to the eukaryotic ribosomal protein eL6 family.</text>
</comment>
<feature type="region of interest" description="Disordered" evidence="3">
    <location>
        <begin position="1"/>
        <end position="53"/>
    </location>
</feature>
<dbReference type="GO" id="GO:0002181">
    <property type="term" value="P:cytoplasmic translation"/>
    <property type="evidence" value="ECO:0007669"/>
    <property type="project" value="TreeGrafter"/>
</dbReference>
<keyword evidence="4" id="KW-0812">Transmembrane</keyword>
<proteinExistence type="inferred from homology"/>
<evidence type="ECO:0000313" key="6">
    <source>
        <dbReference type="Proteomes" id="UP000593567"/>
    </source>
</evidence>
<comment type="subunit">
    <text evidence="2">Component of the large ribosomal subunit. May bind IPO9 with low affinity.</text>
</comment>
<dbReference type="GO" id="GO:0000027">
    <property type="term" value="P:ribosomal large subunit assembly"/>
    <property type="evidence" value="ECO:0007669"/>
    <property type="project" value="TreeGrafter"/>
</dbReference>
<dbReference type="InterPro" id="IPR014722">
    <property type="entry name" value="Rib_uL2_dom2"/>
</dbReference>
<dbReference type="PANTHER" id="PTHR10715">
    <property type="entry name" value="60S RIBOSOMAL PROTEIN L6"/>
    <property type="match status" value="1"/>
</dbReference>
<sequence>MLGKSGVMRWSSSASFSKKARYKFAKPGQKAPPKPAAKPTTVKKQIGGEKNGGTRIVQVKRMSKSYETQVCPHRLQTRKNRFRDHKRKLRASITPGTVLILVAGPYKGKHVVFLKQLGTGLLLISGPYILNGCPLRENKPKVRYCY</sequence>
<evidence type="ECO:0000256" key="3">
    <source>
        <dbReference type="SAM" id="MobiDB-lite"/>
    </source>
</evidence>
<dbReference type="PANTHER" id="PTHR10715:SF0">
    <property type="entry name" value="LARGE RIBOSOMAL SUBUNIT PROTEIN EL6"/>
    <property type="match status" value="1"/>
</dbReference>
<dbReference type="InterPro" id="IPR000915">
    <property type="entry name" value="60S_ribosomal_eL6"/>
</dbReference>
<dbReference type="AlphaFoldDB" id="A0A7J7JJA7"/>
<evidence type="ECO:0000256" key="1">
    <source>
        <dbReference type="ARBA" id="ARBA00010592"/>
    </source>
</evidence>
<dbReference type="EMBL" id="VXIV02002437">
    <property type="protein sequence ID" value="KAF6025721.1"/>
    <property type="molecule type" value="Genomic_DNA"/>
</dbReference>
<evidence type="ECO:0000256" key="2">
    <source>
        <dbReference type="ARBA" id="ARBA00046388"/>
    </source>
</evidence>
<keyword evidence="4" id="KW-0472">Membrane</keyword>
<evidence type="ECO:0000313" key="5">
    <source>
        <dbReference type="EMBL" id="KAF6025721.1"/>
    </source>
</evidence>
<dbReference type="Gene3D" id="2.30.30.30">
    <property type="match status" value="1"/>
</dbReference>
<feature type="transmembrane region" description="Helical" evidence="4">
    <location>
        <begin position="89"/>
        <end position="106"/>
    </location>
</feature>
<dbReference type="SUPFAM" id="SSF50104">
    <property type="entry name" value="Translation proteins SH3-like domain"/>
    <property type="match status" value="1"/>
</dbReference>
<dbReference type="GO" id="GO:0003723">
    <property type="term" value="F:RNA binding"/>
    <property type="evidence" value="ECO:0007669"/>
    <property type="project" value="TreeGrafter"/>
</dbReference>
<protein>
    <submittedName>
        <fullName evidence="5">RPL6</fullName>
    </submittedName>
</protein>
<dbReference type="OrthoDB" id="2436667at2759"/>
<feature type="transmembrane region" description="Helical" evidence="4">
    <location>
        <begin position="112"/>
        <end position="130"/>
    </location>
</feature>
<keyword evidence="4" id="KW-1133">Transmembrane helix</keyword>
<keyword evidence="6" id="KW-1185">Reference proteome</keyword>
<reference evidence="5" key="1">
    <citation type="submission" date="2020-06" db="EMBL/GenBank/DDBJ databases">
        <title>Draft genome of Bugula neritina, a colonial animal packing powerful symbionts and potential medicines.</title>
        <authorList>
            <person name="Rayko M."/>
        </authorList>
    </citation>
    <scope>NUCLEOTIDE SEQUENCE [LARGE SCALE GENOMIC DNA]</scope>
    <source>
        <strain evidence="5">Kwan_BN1</strain>
    </source>
</reference>